<gene>
    <name evidence="2" type="ORF">FL622_04550</name>
</gene>
<keyword evidence="3" id="KW-1185">Reference proteome</keyword>
<organism evidence="2 3">
    <name type="scientific">Trichloromonas acetexigens</name>
    <dbReference type="NCBI Taxonomy" id="38815"/>
    <lineage>
        <taxon>Bacteria</taxon>
        <taxon>Pseudomonadati</taxon>
        <taxon>Thermodesulfobacteriota</taxon>
        <taxon>Desulfuromonadia</taxon>
        <taxon>Desulfuromonadales</taxon>
        <taxon>Trichloromonadaceae</taxon>
        <taxon>Trichloromonas</taxon>
    </lineage>
</organism>
<dbReference type="Gene3D" id="3.90.550.10">
    <property type="entry name" value="Spore Coat Polysaccharide Biosynthesis Protein SpsA, Chain A"/>
    <property type="match status" value="1"/>
</dbReference>
<protein>
    <submittedName>
        <fullName evidence="2">Glycosyltransferase family 2 protein</fullName>
    </submittedName>
</protein>
<evidence type="ECO:0000313" key="3">
    <source>
        <dbReference type="Proteomes" id="UP000317155"/>
    </source>
</evidence>
<feature type="domain" description="Glycosyltransferase 2-like" evidence="1">
    <location>
        <begin position="6"/>
        <end position="133"/>
    </location>
</feature>
<dbReference type="InterPro" id="IPR029044">
    <property type="entry name" value="Nucleotide-diphossugar_trans"/>
</dbReference>
<dbReference type="InterPro" id="IPR050834">
    <property type="entry name" value="Glycosyltransf_2"/>
</dbReference>
<dbReference type="InterPro" id="IPR001173">
    <property type="entry name" value="Glyco_trans_2-like"/>
</dbReference>
<proteinExistence type="predicted"/>
<dbReference type="EMBL" id="VJVV01000002">
    <property type="protein sequence ID" value="TRO83359.1"/>
    <property type="molecule type" value="Genomic_DNA"/>
</dbReference>
<dbReference type="PANTHER" id="PTHR43685:SF2">
    <property type="entry name" value="GLYCOSYLTRANSFERASE 2-LIKE DOMAIN-CONTAINING PROTEIN"/>
    <property type="match status" value="1"/>
</dbReference>
<dbReference type="CDD" id="cd00761">
    <property type="entry name" value="Glyco_tranf_GTA_type"/>
    <property type="match status" value="1"/>
</dbReference>
<dbReference type="PANTHER" id="PTHR43685">
    <property type="entry name" value="GLYCOSYLTRANSFERASE"/>
    <property type="match status" value="1"/>
</dbReference>
<keyword evidence="2" id="KW-0808">Transferase</keyword>
<reference evidence="2 3" key="1">
    <citation type="submission" date="2019-07" db="EMBL/GenBank/DDBJ databases">
        <title>Insights of Desulfuromonas acetexigens electromicrobiology.</title>
        <authorList>
            <person name="Katuri K."/>
            <person name="Sapireddy V."/>
            <person name="Shaw D.R."/>
            <person name="Saikaly P."/>
        </authorList>
    </citation>
    <scope>NUCLEOTIDE SEQUENCE [LARGE SCALE GENOMIC DNA]</scope>
    <source>
        <strain evidence="2 3">2873</strain>
    </source>
</reference>
<dbReference type="OrthoDB" id="305760at2"/>
<dbReference type="RefSeq" id="WP_092056301.1">
    <property type="nucleotide sequence ID" value="NZ_FOJJ01000012.1"/>
</dbReference>
<evidence type="ECO:0000313" key="2">
    <source>
        <dbReference type="EMBL" id="TRO83359.1"/>
    </source>
</evidence>
<evidence type="ECO:0000259" key="1">
    <source>
        <dbReference type="Pfam" id="PF00535"/>
    </source>
</evidence>
<dbReference type="AlphaFoldDB" id="A0A550JJG7"/>
<dbReference type="Pfam" id="PF00535">
    <property type="entry name" value="Glycos_transf_2"/>
    <property type="match status" value="1"/>
</dbReference>
<dbReference type="Proteomes" id="UP000317155">
    <property type="component" value="Unassembled WGS sequence"/>
</dbReference>
<comment type="caution">
    <text evidence="2">The sequence shown here is derived from an EMBL/GenBank/DDBJ whole genome shotgun (WGS) entry which is preliminary data.</text>
</comment>
<dbReference type="SUPFAM" id="SSF53448">
    <property type="entry name" value="Nucleotide-diphospho-sugar transferases"/>
    <property type="match status" value="1"/>
</dbReference>
<accession>A0A550JJG7</accession>
<name>A0A550JJG7_9BACT</name>
<dbReference type="GO" id="GO:0016740">
    <property type="term" value="F:transferase activity"/>
    <property type="evidence" value="ECO:0007669"/>
    <property type="project" value="UniProtKB-KW"/>
</dbReference>
<sequence>MPDLISVIIPTFNREKTISRAIESVYSQEYKNIELIIVDDFSKDNTFTIVTDLQKKFQNLKYLVNQRSKGACGARNTGILNSNGKYVAFLDSDDEWLPSHLSLRHAILSKKDVNVVFGDFYIVDDASKKNIGVFFENKRTLRELPSIRENDVVYIESSIAIPLIQENFFHLGTIMLPRSLAAENLFREDIVYAEDRDFGIRLSLSHGIKFAYITVVTYCLYKHGDSLTTDNYENDIKKWNDLILLFDGYRKSNQFNSSENRKIAKELKKIHHTVAICKRKYGMYSDALMYCLDSLNYGICFNDFIEFSKSFICLIFKRDHRN</sequence>